<dbReference type="AlphaFoldDB" id="A0A4C1TB03"/>
<proteinExistence type="predicted"/>
<gene>
    <name evidence="1" type="ORF">EVAR_6304_1</name>
</gene>
<reference evidence="1 2" key="1">
    <citation type="journal article" date="2019" name="Commun. Biol.">
        <title>The bagworm genome reveals a unique fibroin gene that provides high tensile strength.</title>
        <authorList>
            <person name="Kono N."/>
            <person name="Nakamura H."/>
            <person name="Ohtoshi R."/>
            <person name="Tomita M."/>
            <person name="Numata K."/>
            <person name="Arakawa K."/>
        </authorList>
    </citation>
    <scope>NUCLEOTIDE SEQUENCE [LARGE SCALE GENOMIC DNA]</scope>
</reference>
<evidence type="ECO:0000313" key="2">
    <source>
        <dbReference type="Proteomes" id="UP000299102"/>
    </source>
</evidence>
<organism evidence="1 2">
    <name type="scientific">Eumeta variegata</name>
    <name type="common">Bagworm moth</name>
    <name type="synonym">Eumeta japonica</name>
    <dbReference type="NCBI Taxonomy" id="151549"/>
    <lineage>
        <taxon>Eukaryota</taxon>
        <taxon>Metazoa</taxon>
        <taxon>Ecdysozoa</taxon>
        <taxon>Arthropoda</taxon>
        <taxon>Hexapoda</taxon>
        <taxon>Insecta</taxon>
        <taxon>Pterygota</taxon>
        <taxon>Neoptera</taxon>
        <taxon>Endopterygota</taxon>
        <taxon>Lepidoptera</taxon>
        <taxon>Glossata</taxon>
        <taxon>Ditrysia</taxon>
        <taxon>Tineoidea</taxon>
        <taxon>Psychidae</taxon>
        <taxon>Oiketicinae</taxon>
        <taxon>Eumeta</taxon>
    </lineage>
</organism>
<evidence type="ECO:0000313" key="1">
    <source>
        <dbReference type="EMBL" id="GBP10750.1"/>
    </source>
</evidence>
<keyword evidence="2" id="KW-1185">Reference proteome</keyword>
<dbReference type="Proteomes" id="UP000299102">
    <property type="component" value="Unassembled WGS sequence"/>
</dbReference>
<name>A0A4C1TB03_EUMVA</name>
<dbReference type="EMBL" id="BGZK01000042">
    <property type="protein sequence ID" value="GBP10750.1"/>
    <property type="molecule type" value="Genomic_DNA"/>
</dbReference>
<comment type="caution">
    <text evidence="1">The sequence shown here is derived from an EMBL/GenBank/DDBJ whole genome shotgun (WGS) entry which is preliminary data.</text>
</comment>
<accession>A0A4C1TB03</accession>
<sequence>MCRYELILHLTGLKAGYYKHHFRSYSVKEVELRAAQFVYVCYQFIKFVTYVRSIISDWPYSQGGVCRPGAGLRGPDRTHPQGYDKRPHATTCALKCVPVRVALSLTTTSGAFGAHRRGSGDMRDGDVIELCQVSDVRSGGPNL</sequence>
<protein>
    <submittedName>
        <fullName evidence="1">Uncharacterized protein</fullName>
    </submittedName>
</protein>